<evidence type="ECO:0000313" key="4">
    <source>
        <dbReference type="Proteomes" id="UP001178888"/>
    </source>
</evidence>
<sequence length="77" mass="8578">MAVRGIINLPEVKAQTPTQEAIHLAEVMAARATVPVKIIIMVQMEARVTMILRKSRNIAEVQVTAKIEENSEEVLVR</sequence>
<dbReference type="EMBL" id="JAVGVR010000001">
    <property type="protein sequence ID" value="MDQ6598336.1"/>
    <property type="molecule type" value="Genomic_DNA"/>
</dbReference>
<organism evidence="2 3">
    <name type="scientific">Bacillus salipaludis</name>
    <dbReference type="NCBI Taxonomy" id="2547811"/>
    <lineage>
        <taxon>Bacteria</taxon>
        <taxon>Bacillati</taxon>
        <taxon>Bacillota</taxon>
        <taxon>Bacilli</taxon>
        <taxon>Bacillales</taxon>
        <taxon>Bacillaceae</taxon>
        <taxon>Bacillus</taxon>
    </lineage>
</organism>
<protein>
    <submittedName>
        <fullName evidence="2">Uncharacterized protein</fullName>
    </submittedName>
</protein>
<comment type="caution">
    <text evidence="2">The sequence shown here is derived from an EMBL/GenBank/DDBJ whole genome shotgun (WGS) entry which is preliminary data.</text>
</comment>
<gene>
    <name evidence="2" type="ORF">E2K98_18800</name>
    <name evidence="1" type="ORF">RCG21_18590</name>
</gene>
<proteinExistence type="predicted"/>
<dbReference type="Proteomes" id="UP001178888">
    <property type="component" value="Unassembled WGS sequence"/>
</dbReference>
<accession>A0A4R5VPB4</accession>
<evidence type="ECO:0000313" key="1">
    <source>
        <dbReference type="EMBL" id="MDQ6598336.1"/>
    </source>
</evidence>
<dbReference type="EMBL" id="SMYO01000009">
    <property type="protein sequence ID" value="TDK59300.1"/>
    <property type="molecule type" value="Genomic_DNA"/>
</dbReference>
<name>A0A4R5VPB4_9BACI</name>
<reference evidence="1" key="2">
    <citation type="submission" date="2023-08" db="EMBL/GenBank/DDBJ databases">
        <title>Nitrogen cycling bacteria in agricultural field soils.</title>
        <authorList>
            <person name="Jang J."/>
        </authorList>
    </citation>
    <scope>NUCLEOTIDE SEQUENCE</scope>
    <source>
        <strain evidence="1">PS3-36</strain>
    </source>
</reference>
<dbReference type="AlphaFoldDB" id="A0A4R5VPB4"/>
<evidence type="ECO:0000313" key="2">
    <source>
        <dbReference type="EMBL" id="TDK59300.1"/>
    </source>
</evidence>
<keyword evidence="4" id="KW-1185">Reference proteome</keyword>
<reference evidence="2 3" key="1">
    <citation type="submission" date="2019-03" db="EMBL/GenBank/DDBJ databases">
        <title>Bacillus niacini sp. nov. a Nicotinate-Metabolizing Mesophile Isolated from Soil.</title>
        <authorList>
            <person name="Zhang G."/>
        </authorList>
    </citation>
    <scope>NUCLEOTIDE SEQUENCE [LARGE SCALE GENOMIC DNA]</scope>
    <source>
        <strain evidence="2 3">WN066</strain>
    </source>
</reference>
<dbReference type="RefSeq" id="WP_133336829.1">
    <property type="nucleotide sequence ID" value="NZ_JAVGVR010000001.1"/>
</dbReference>
<dbReference type="Proteomes" id="UP000295132">
    <property type="component" value="Unassembled WGS sequence"/>
</dbReference>
<evidence type="ECO:0000313" key="3">
    <source>
        <dbReference type="Proteomes" id="UP000295132"/>
    </source>
</evidence>